<sequence length="104" mass="11709">MESKYKEILLLTGLDNITDEELVRCKFFLPDEFSISTSSQLDLKHWRGVCSEGDHIFQKLNYMLVAKRLREEQETGICGSPSSARSLSQSRLGLSFHGIPGNAC</sequence>
<dbReference type="Ensembl" id="ENSNLET00000056297.1">
    <property type="protein sequence ID" value="ENSNLEP00000031956.1"/>
    <property type="gene ID" value="ENSNLEG00000032594.1"/>
</dbReference>
<dbReference type="GO" id="GO:0140972">
    <property type="term" value="P:negative regulation of AIM2 inflammasome complex assembly"/>
    <property type="evidence" value="ECO:0007669"/>
    <property type="project" value="Ensembl"/>
</dbReference>
<dbReference type="GO" id="GO:0098586">
    <property type="term" value="P:cellular response to virus"/>
    <property type="evidence" value="ECO:0007669"/>
    <property type="project" value="Ensembl"/>
</dbReference>
<evidence type="ECO:0000313" key="2">
    <source>
        <dbReference type="Proteomes" id="UP000001073"/>
    </source>
</evidence>
<gene>
    <name evidence="1" type="primary">PYDC5</name>
</gene>
<proteinExistence type="predicted"/>
<dbReference type="GeneTree" id="ENSGT00910000146462"/>
<reference evidence="1" key="3">
    <citation type="submission" date="2025-09" db="UniProtKB">
        <authorList>
            <consortium name="Ensembl"/>
        </authorList>
    </citation>
    <scope>IDENTIFICATION</scope>
</reference>
<keyword evidence="2" id="KW-1185">Reference proteome</keyword>
<dbReference type="EMBL" id="ADFV01183939">
    <property type="status" value="NOT_ANNOTATED_CDS"/>
    <property type="molecule type" value="Genomic_DNA"/>
</dbReference>
<reference evidence="1 2" key="1">
    <citation type="submission" date="2012-10" db="EMBL/GenBank/DDBJ databases">
        <authorList>
            <consortium name="Gibbon Genome Sequencing Consortium"/>
        </authorList>
    </citation>
    <scope>NUCLEOTIDE SEQUENCE [LARGE SCALE GENOMIC DNA]</scope>
</reference>
<organism evidence="1 2">
    <name type="scientific">Nomascus leucogenys</name>
    <name type="common">Northern white-cheeked gibbon</name>
    <name type="synonym">Hylobates leucogenys</name>
    <dbReference type="NCBI Taxonomy" id="61853"/>
    <lineage>
        <taxon>Eukaryota</taxon>
        <taxon>Metazoa</taxon>
        <taxon>Chordata</taxon>
        <taxon>Craniata</taxon>
        <taxon>Vertebrata</taxon>
        <taxon>Euteleostomi</taxon>
        <taxon>Mammalia</taxon>
        <taxon>Eutheria</taxon>
        <taxon>Euarchontoglires</taxon>
        <taxon>Primates</taxon>
        <taxon>Haplorrhini</taxon>
        <taxon>Catarrhini</taxon>
        <taxon>Hylobatidae</taxon>
        <taxon>Nomascus</taxon>
    </lineage>
</organism>
<dbReference type="Gene3D" id="1.10.533.10">
    <property type="entry name" value="Death Domain, Fas"/>
    <property type="match status" value="1"/>
</dbReference>
<dbReference type="InParanoid" id="A0A2I3GKY4"/>
<reference evidence="1" key="2">
    <citation type="submission" date="2025-08" db="UniProtKB">
        <authorList>
            <consortium name="Ensembl"/>
        </authorList>
    </citation>
    <scope>IDENTIFICATION</scope>
</reference>
<protein>
    <submittedName>
        <fullName evidence="1">Pyrin domain containing 5</fullName>
    </submittedName>
</protein>
<accession>A0A2I3GKY4</accession>
<dbReference type="OMA" id="QETGICG"/>
<dbReference type="GO" id="GO:0035458">
    <property type="term" value="P:cellular response to interferon-beta"/>
    <property type="evidence" value="ECO:0007669"/>
    <property type="project" value="Ensembl"/>
</dbReference>
<evidence type="ECO:0000313" key="1">
    <source>
        <dbReference type="Ensembl" id="ENSNLEP00000031956.1"/>
    </source>
</evidence>
<dbReference type="Proteomes" id="UP000001073">
    <property type="component" value="Chromosome 12"/>
</dbReference>
<dbReference type="FunCoup" id="A0A2I3GKY4">
    <property type="interactions" value="159"/>
</dbReference>
<dbReference type="AlphaFoldDB" id="A0A2I3GKY4"/>
<name>A0A2I3GKY4_NOMLE</name>
<dbReference type="InterPro" id="IPR011029">
    <property type="entry name" value="DEATH-like_dom_sf"/>
</dbReference>